<keyword evidence="1" id="KW-0472">Membrane</keyword>
<keyword evidence="1" id="KW-1133">Transmembrane helix</keyword>
<evidence type="ECO:0000313" key="3">
    <source>
        <dbReference type="Proteomes" id="UP001596147"/>
    </source>
</evidence>
<comment type="caution">
    <text evidence="2">The sequence shown here is derived from an EMBL/GenBank/DDBJ whole genome shotgun (WGS) entry which is preliminary data.</text>
</comment>
<proteinExistence type="predicted"/>
<sequence>MEGGGRVSVFETLTLTFTFGALVVAMLSFNHKK</sequence>
<dbReference type="EMBL" id="JBHSMC010000011">
    <property type="protein sequence ID" value="MFC5464876.1"/>
    <property type="molecule type" value="Genomic_DNA"/>
</dbReference>
<organism evidence="2 3">
    <name type="scientific">Lederbergia graminis</name>
    <dbReference type="NCBI Taxonomy" id="735518"/>
    <lineage>
        <taxon>Bacteria</taxon>
        <taxon>Bacillati</taxon>
        <taxon>Bacillota</taxon>
        <taxon>Bacilli</taxon>
        <taxon>Bacillales</taxon>
        <taxon>Bacillaceae</taxon>
        <taxon>Lederbergia</taxon>
    </lineage>
</organism>
<accession>A0ABW0LHY8</accession>
<evidence type="ECO:0000256" key="1">
    <source>
        <dbReference type="SAM" id="Phobius"/>
    </source>
</evidence>
<name>A0ABW0LHY8_9BACI</name>
<keyword evidence="1" id="KW-0812">Transmembrane</keyword>
<dbReference type="InterPro" id="IPR031616">
    <property type="entry name" value="BsrE-like"/>
</dbReference>
<dbReference type="Pfam" id="PF16935">
    <property type="entry name" value="Hol_Tox"/>
    <property type="match status" value="1"/>
</dbReference>
<evidence type="ECO:0000313" key="2">
    <source>
        <dbReference type="EMBL" id="MFC5464876.1"/>
    </source>
</evidence>
<protein>
    <submittedName>
        <fullName evidence="2">Holin-like toxin</fullName>
    </submittedName>
</protein>
<dbReference type="Proteomes" id="UP001596147">
    <property type="component" value="Unassembled WGS sequence"/>
</dbReference>
<keyword evidence="3" id="KW-1185">Reference proteome</keyword>
<gene>
    <name evidence="2" type="ORF">ACFPM4_08925</name>
</gene>
<feature type="transmembrane region" description="Helical" evidence="1">
    <location>
        <begin position="12"/>
        <end position="29"/>
    </location>
</feature>
<dbReference type="RefSeq" id="WP_222125528.1">
    <property type="nucleotide sequence ID" value="NZ_JBHSMC010000011.1"/>
</dbReference>
<reference evidence="3" key="1">
    <citation type="journal article" date="2019" name="Int. J. Syst. Evol. Microbiol.">
        <title>The Global Catalogue of Microorganisms (GCM) 10K type strain sequencing project: providing services to taxonomists for standard genome sequencing and annotation.</title>
        <authorList>
            <consortium name="The Broad Institute Genomics Platform"/>
            <consortium name="The Broad Institute Genome Sequencing Center for Infectious Disease"/>
            <person name="Wu L."/>
            <person name="Ma J."/>
        </authorList>
    </citation>
    <scope>NUCLEOTIDE SEQUENCE [LARGE SCALE GENOMIC DNA]</scope>
    <source>
        <strain evidence="3">CGMCC 1.12237</strain>
    </source>
</reference>